<keyword evidence="2" id="KW-0805">Transcription regulation</keyword>
<dbReference type="SUPFAM" id="SSF46785">
    <property type="entry name" value="Winged helix' DNA-binding domain"/>
    <property type="match status" value="1"/>
</dbReference>
<dbReference type="EMBL" id="JAMTCJ010000001">
    <property type="protein sequence ID" value="MCP2174995.1"/>
    <property type="molecule type" value="Genomic_DNA"/>
</dbReference>
<comment type="caution">
    <text evidence="7">The sequence shown here is derived from an EMBL/GenBank/DDBJ whole genome shotgun (WGS) entry which is preliminary data.</text>
</comment>
<dbReference type="PRINTS" id="PR00039">
    <property type="entry name" value="HTHLYSR"/>
</dbReference>
<dbReference type="CDD" id="cd08414">
    <property type="entry name" value="PBP2_LTTR_aromatics_like"/>
    <property type="match status" value="1"/>
</dbReference>
<keyword evidence="4" id="KW-0010">Activator</keyword>
<evidence type="ECO:0000256" key="4">
    <source>
        <dbReference type="ARBA" id="ARBA00023159"/>
    </source>
</evidence>
<organism evidence="7 8">
    <name type="scientific">Williamsia maris</name>
    <dbReference type="NCBI Taxonomy" id="72806"/>
    <lineage>
        <taxon>Bacteria</taxon>
        <taxon>Bacillati</taxon>
        <taxon>Actinomycetota</taxon>
        <taxon>Actinomycetes</taxon>
        <taxon>Mycobacteriales</taxon>
        <taxon>Nocardiaceae</taxon>
        <taxon>Williamsia</taxon>
    </lineage>
</organism>
<keyword evidence="8" id="KW-1185">Reference proteome</keyword>
<evidence type="ECO:0000256" key="5">
    <source>
        <dbReference type="ARBA" id="ARBA00023163"/>
    </source>
</evidence>
<evidence type="ECO:0000259" key="6">
    <source>
        <dbReference type="PROSITE" id="PS50931"/>
    </source>
</evidence>
<reference evidence="7 8" key="1">
    <citation type="submission" date="2022-06" db="EMBL/GenBank/DDBJ databases">
        <title>Genomic Encyclopedia of Archaeal and Bacterial Type Strains, Phase II (KMG-II): from individual species to whole genera.</title>
        <authorList>
            <person name="Goeker M."/>
        </authorList>
    </citation>
    <scope>NUCLEOTIDE SEQUENCE [LARGE SCALE GENOMIC DNA]</scope>
    <source>
        <strain evidence="7 8">DSM 44693</strain>
    </source>
</reference>
<evidence type="ECO:0000313" key="7">
    <source>
        <dbReference type="EMBL" id="MCP2174995.1"/>
    </source>
</evidence>
<name>A0ABT1HB84_9NOCA</name>
<dbReference type="InterPro" id="IPR036390">
    <property type="entry name" value="WH_DNA-bd_sf"/>
</dbReference>
<keyword evidence="3" id="KW-0238">DNA-binding</keyword>
<evidence type="ECO:0000256" key="2">
    <source>
        <dbReference type="ARBA" id="ARBA00023015"/>
    </source>
</evidence>
<dbReference type="Pfam" id="PF03466">
    <property type="entry name" value="LysR_substrate"/>
    <property type="match status" value="1"/>
</dbReference>
<dbReference type="RefSeq" id="WP_253660004.1">
    <property type="nucleotide sequence ID" value="NZ_BAAAJQ010000001.1"/>
</dbReference>
<evidence type="ECO:0000313" key="8">
    <source>
        <dbReference type="Proteomes" id="UP001206895"/>
    </source>
</evidence>
<dbReference type="SUPFAM" id="SSF53850">
    <property type="entry name" value="Periplasmic binding protein-like II"/>
    <property type="match status" value="1"/>
</dbReference>
<evidence type="ECO:0000256" key="3">
    <source>
        <dbReference type="ARBA" id="ARBA00023125"/>
    </source>
</evidence>
<feature type="domain" description="HTH lysR-type" evidence="6">
    <location>
        <begin position="1"/>
        <end position="58"/>
    </location>
</feature>
<gene>
    <name evidence="7" type="ORF">LX13_000802</name>
</gene>
<protein>
    <submittedName>
        <fullName evidence="7">Transcriptional regulator, LysR family</fullName>
    </submittedName>
</protein>
<dbReference type="PANTHER" id="PTHR30346">
    <property type="entry name" value="TRANSCRIPTIONAL DUAL REGULATOR HCAR-RELATED"/>
    <property type="match status" value="1"/>
</dbReference>
<dbReference type="PANTHER" id="PTHR30346:SF0">
    <property type="entry name" value="HCA OPERON TRANSCRIPTIONAL ACTIVATOR HCAR"/>
    <property type="match status" value="1"/>
</dbReference>
<dbReference type="Gene3D" id="1.10.10.10">
    <property type="entry name" value="Winged helix-like DNA-binding domain superfamily/Winged helix DNA-binding domain"/>
    <property type="match status" value="1"/>
</dbReference>
<accession>A0ABT1HB84</accession>
<proteinExistence type="inferred from homology"/>
<dbReference type="InterPro" id="IPR036388">
    <property type="entry name" value="WH-like_DNA-bd_sf"/>
</dbReference>
<dbReference type="Proteomes" id="UP001206895">
    <property type="component" value="Unassembled WGS sequence"/>
</dbReference>
<keyword evidence="5" id="KW-0804">Transcription</keyword>
<dbReference type="Gene3D" id="3.40.190.10">
    <property type="entry name" value="Periplasmic binding protein-like II"/>
    <property type="match status" value="2"/>
</dbReference>
<dbReference type="InterPro" id="IPR000847">
    <property type="entry name" value="LysR_HTH_N"/>
</dbReference>
<sequence length="316" mass="33652">MELRHLHHFVAVAETCHFGRAAQRLHLAQPALSHSIRQLEAELGVTLMARTTRAVSLTPAGDFFYRESVRLLRGVEQSVQGVRRIADGRLGLVRIGFTGTAAFDQLPSIARIISQRLPGIALEVHGDLLTPAQLDGLRTGGLDLAVLRPPVAGDDVEVRPIRSESLVLALPADHRLAAEPALEVADLAHDDFVMYADSHSAVNDAVVTACRAAGFTPRREHEAPGTSVLLALIAAGLGVAIVPESVRALQLNGVVFRDLGGAGSIQLALAWSREQPSALVAALVEALEDAEVIPREIGARHTGIAMPITTGSKENR</sequence>
<dbReference type="Pfam" id="PF00126">
    <property type="entry name" value="HTH_1"/>
    <property type="match status" value="1"/>
</dbReference>
<dbReference type="PROSITE" id="PS50931">
    <property type="entry name" value="HTH_LYSR"/>
    <property type="match status" value="1"/>
</dbReference>
<dbReference type="InterPro" id="IPR005119">
    <property type="entry name" value="LysR_subst-bd"/>
</dbReference>
<evidence type="ECO:0000256" key="1">
    <source>
        <dbReference type="ARBA" id="ARBA00009437"/>
    </source>
</evidence>
<comment type="similarity">
    <text evidence="1">Belongs to the LysR transcriptional regulatory family.</text>
</comment>